<reference evidence="2" key="1">
    <citation type="submission" date="2021-02" db="EMBL/GenBank/DDBJ databases">
        <authorList>
            <person name="Dougan E. K."/>
            <person name="Rhodes N."/>
            <person name="Thang M."/>
            <person name="Chan C."/>
        </authorList>
    </citation>
    <scope>NUCLEOTIDE SEQUENCE</scope>
</reference>
<feature type="region of interest" description="Disordered" evidence="1">
    <location>
        <begin position="48"/>
        <end position="71"/>
    </location>
</feature>
<dbReference type="EMBL" id="CAJNDS010000385">
    <property type="protein sequence ID" value="CAE7200294.1"/>
    <property type="molecule type" value="Genomic_DNA"/>
</dbReference>
<keyword evidence="3" id="KW-1185">Reference proteome</keyword>
<sequence length="71" mass="7400">MGAERDVFLHRNFVNSVPSVGDAVEFDLTVDAKGQPKATNAIIVNGKGAQKQAKGGRLVAGPSHMPASKGR</sequence>
<dbReference type="AlphaFoldDB" id="A0A812J882"/>
<evidence type="ECO:0000313" key="2">
    <source>
        <dbReference type="EMBL" id="CAE7200294.1"/>
    </source>
</evidence>
<proteinExistence type="predicted"/>
<dbReference type="Proteomes" id="UP000604046">
    <property type="component" value="Unassembled WGS sequence"/>
</dbReference>
<dbReference type="OrthoDB" id="447842at2759"/>
<organism evidence="2 3">
    <name type="scientific">Symbiodinium natans</name>
    <dbReference type="NCBI Taxonomy" id="878477"/>
    <lineage>
        <taxon>Eukaryota</taxon>
        <taxon>Sar</taxon>
        <taxon>Alveolata</taxon>
        <taxon>Dinophyceae</taxon>
        <taxon>Suessiales</taxon>
        <taxon>Symbiodiniaceae</taxon>
        <taxon>Symbiodinium</taxon>
    </lineage>
</organism>
<comment type="caution">
    <text evidence="2">The sequence shown here is derived from an EMBL/GenBank/DDBJ whole genome shotgun (WGS) entry which is preliminary data.</text>
</comment>
<evidence type="ECO:0000256" key="1">
    <source>
        <dbReference type="SAM" id="MobiDB-lite"/>
    </source>
</evidence>
<accession>A0A812J882</accession>
<evidence type="ECO:0000313" key="3">
    <source>
        <dbReference type="Proteomes" id="UP000604046"/>
    </source>
</evidence>
<name>A0A812J882_9DINO</name>
<gene>
    <name evidence="2" type="primary">ANKRD17</name>
    <name evidence="2" type="ORF">SNAT2548_LOCUS5932</name>
</gene>
<protein>
    <submittedName>
        <fullName evidence="2">ANKRD17 protein</fullName>
    </submittedName>
</protein>